<evidence type="ECO:0000256" key="1">
    <source>
        <dbReference type="SAM" id="Coils"/>
    </source>
</evidence>
<keyword evidence="2" id="KW-0812">Transmembrane</keyword>
<name>A0A0F9ZRT6_9BACT</name>
<feature type="transmembrane region" description="Helical" evidence="2">
    <location>
        <begin position="263"/>
        <end position="289"/>
    </location>
</feature>
<sequence>MKKILALIIISVLITVFAFEIKAQDRIPLVVAPARQFVAMDAGTTENLVIKFFNESTVPVSGNLKAIDFVVTAKDGSPILLEDQTNDWIKLPFDRATIPAGDVLKINYKVTVPENTQPGGRYVAIMFEQTGQIPDTQTNDEGASAISSRIVGLLSVRINGFVYESAFIDNFKTPNFLEFGPIPVYFEILNKGGMHITPFGQITLTSWFGKTIENKTLEPKNIFPNAKRIYEDSMGKTWMFGRYIASLTASYGDQGKTLTLNQFVWIIPITLIIIITLGLIIVTMGIVLINKRFKAKQVKLEEKLEEEITELESLRNKFKDKLPK</sequence>
<evidence type="ECO:0000313" key="4">
    <source>
        <dbReference type="Proteomes" id="UP000033995"/>
    </source>
</evidence>
<accession>A0A0F9ZRT6</accession>
<evidence type="ECO:0000256" key="2">
    <source>
        <dbReference type="SAM" id="Phobius"/>
    </source>
</evidence>
<dbReference type="EMBL" id="LBOZ01000007">
    <property type="protein sequence ID" value="KKP46919.1"/>
    <property type="molecule type" value="Genomic_DNA"/>
</dbReference>
<feature type="coiled-coil region" evidence="1">
    <location>
        <begin position="290"/>
        <end position="321"/>
    </location>
</feature>
<dbReference type="AlphaFoldDB" id="A0A0F9ZRT6"/>
<organism evidence="3 4">
    <name type="scientific">Candidatus Woesebacteria bacterium GW2011_GWA2_33_28</name>
    <dbReference type="NCBI Taxonomy" id="1618561"/>
    <lineage>
        <taxon>Bacteria</taxon>
        <taxon>Candidatus Woeseibacteriota</taxon>
    </lineage>
</organism>
<evidence type="ECO:0000313" key="3">
    <source>
        <dbReference type="EMBL" id="KKP46919.1"/>
    </source>
</evidence>
<protein>
    <submittedName>
        <fullName evidence="3">Uncharacterized protein</fullName>
    </submittedName>
</protein>
<reference evidence="3 4" key="1">
    <citation type="journal article" date="2015" name="Nature">
        <title>rRNA introns, odd ribosomes, and small enigmatic genomes across a large radiation of phyla.</title>
        <authorList>
            <person name="Brown C.T."/>
            <person name="Hug L.A."/>
            <person name="Thomas B.C."/>
            <person name="Sharon I."/>
            <person name="Castelle C.J."/>
            <person name="Singh A."/>
            <person name="Wilkins M.J."/>
            <person name="Williams K.H."/>
            <person name="Banfield J.F."/>
        </authorList>
    </citation>
    <scope>NUCLEOTIDE SEQUENCE [LARGE SCALE GENOMIC DNA]</scope>
</reference>
<proteinExistence type="predicted"/>
<gene>
    <name evidence="3" type="ORF">UR38_C0007G0047</name>
</gene>
<comment type="caution">
    <text evidence="3">The sequence shown here is derived from an EMBL/GenBank/DDBJ whole genome shotgun (WGS) entry which is preliminary data.</text>
</comment>
<keyword evidence="1" id="KW-0175">Coiled coil</keyword>
<dbReference type="Proteomes" id="UP000033995">
    <property type="component" value="Unassembled WGS sequence"/>
</dbReference>
<keyword evidence="2" id="KW-0472">Membrane</keyword>
<keyword evidence="2" id="KW-1133">Transmembrane helix</keyword>